<dbReference type="GO" id="GO:0006685">
    <property type="term" value="P:sphingomyelin catabolic process"/>
    <property type="evidence" value="ECO:0007669"/>
    <property type="project" value="UniProtKB-UniRule"/>
</dbReference>
<evidence type="ECO:0000259" key="6">
    <source>
        <dbReference type="Pfam" id="PF00149"/>
    </source>
</evidence>
<dbReference type="PANTHER" id="PTHR10340">
    <property type="entry name" value="SPHINGOMYELIN PHOSPHODIESTERASE"/>
    <property type="match status" value="1"/>
</dbReference>
<dbReference type="OrthoDB" id="282973at2759"/>
<dbReference type="CDD" id="cd00842">
    <property type="entry name" value="MPP_ASMase"/>
    <property type="match status" value="1"/>
</dbReference>
<accession>A0A5N6TJJ1</accession>
<name>A0A5N6TJJ1_ASPAV</name>
<dbReference type="Gene3D" id="3.60.21.10">
    <property type="match status" value="1"/>
</dbReference>
<feature type="binding site" evidence="4">
    <location>
        <position position="361"/>
    </location>
    <ligand>
        <name>Zn(2+)</name>
        <dbReference type="ChEBI" id="CHEBI:29105"/>
        <label>2</label>
    </ligand>
</feature>
<sequence>MQAILASASASLANAFTLSSLPGAPSFVAQAGFPTSAFSSYYYLPAEPTQEPQPVIHDPVLNVTFPYDLTNPNTIPEDNDDPVFFPVPPVNLSQPQQEALVEAVVANVTRIITANTTISKCHSCKAALGAAKPAAVYAPTLVPDTMISLCKKFKFQTNESCEEKYTESVLGATWTQILAYADVQGLDGDYICNALNSTFCSQPNASPLDVTDLFPKPKPANPVVPEPSGERIKVLHLSDIHLDPRYSVDSEANCTKGMCCRTNLFNADSPDQIIVPASAYGYFKCDTPYDLGLAALEAIGPLTGTSKNKNPLAFTLYTGDIASHDSPSTQIDRAYIEYTETSVYGMLKQYLSGPVFAALGNHDTSPENIESPHTLPGPLGQQQSWNYDHLADLWRHEGWIDEDAVQDAKLHYGAYSIKTHHGLRIITFNTDFWYKSNYLNLINTTNPDNSGVFSWMISELQEAEDRGERVWIVGHVLSGWDGSNPLPNPTDLFYQIVDRYSPHVIANIFFGHTHEDQFMVYYANNGTVRDATTALTTGWIGPSITPLTNLNSGFRMYEVDAGDFNIYEAYTFYGNVSDFASLTETGPVYQFEYSTRDTYGPAAGWDKQAPLNATFWHRVTEAMEEDGNLVTMQNNLQGKLSVKSPQCTTAACHKAKICYMRSGSVPLGKQCPQGYGSVQSAFSPK</sequence>
<evidence type="ECO:0000313" key="7">
    <source>
        <dbReference type="EMBL" id="KAE8146502.1"/>
    </source>
</evidence>
<dbReference type="PANTHER" id="PTHR10340:SF27">
    <property type="entry name" value="ACL091CP"/>
    <property type="match status" value="1"/>
</dbReference>
<gene>
    <name evidence="7" type="ORF">BDV25DRAFT_132876</name>
</gene>
<keyword evidence="4" id="KW-0479">Metal-binding</keyword>
<feature type="binding site" evidence="4">
    <location>
        <position position="514"/>
    </location>
    <ligand>
        <name>Zn(2+)</name>
        <dbReference type="ChEBI" id="CHEBI:29105"/>
        <label>1</label>
    </ligand>
</feature>
<dbReference type="Pfam" id="PF00149">
    <property type="entry name" value="Metallophos"/>
    <property type="match status" value="1"/>
</dbReference>
<keyword evidence="4" id="KW-0862">Zinc</keyword>
<keyword evidence="5" id="KW-1015">Disulfide bond</keyword>
<dbReference type="InterPro" id="IPR029052">
    <property type="entry name" value="Metallo-depent_PP-like"/>
</dbReference>
<dbReference type="InterPro" id="IPR004843">
    <property type="entry name" value="Calcineurin-like_PHP"/>
</dbReference>
<feature type="binding site" evidence="4">
    <location>
        <position position="475"/>
    </location>
    <ligand>
        <name>Zn(2+)</name>
        <dbReference type="ChEBI" id="CHEBI:29105"/>
        <label>2</label>
    </ligand>
</feature>
<feature type="disulfide bond" evidence="5">
    <location>
        <begin position="260"/>
        <end position="285"/>
    </location>
</feature>
<comment type="cofactor">
    <cofactor evidence="4">
        <name>Zn(2+)</name>
        <dbReference type="ChEBI" id="CHEBI:29105"/>
    </cofactor>
    <text evidence="4">Binds 2 Zn(2+) ions per subunit.</text>
</comment>
<comment type="similarity">
    <text evidence="3">Belongs to the acid sphingomyelinase family.</text>
</comment>
<feature type="binding site" evidence="4">
    <location>
        <position position="320"/>
    </location>
    <ligand>
        <name>Zn(2+)</name>
        <dbReference type="ChEBI" id="CHEBI:29105"/>
        <label>2</label>
    </ligand>
</feature>
<dbReference type="EMBL" id="ML742258">
    <property type="protein sequence ID" value="KAE8146502.1"/>
    <property type="molecule type" value="Genomic_DNA"/>
</dbReference>
<organism evidence="7 8">
    <name type="scientific">Aspergillus avenaceus</name>
    <dbReference type="NCBI Taxonomy" id="36643"/>
    <lineage>
        <taxon>Eukaryota</taxon>
        <taxon>Fungi</taxon>
        <taxon>Dikarya</taxon>
        <taxon>Ascomycota</taxon>
        <taxon>Pezizomycotina</taxon>
        <taxon>Eurotiomycetes</taxon>
        <taxon>Eurotiomycetidae</taxon>
        <taxon>Eurotiales</taxon>
        <taxon>Aspergillaceae</taxon>
        <taxon>Aspergillus</taxon>
        <taxon>Aspergillus subgen. Circumdati</taxon>
    </lineage>
</organism>
<dbReference type="SUPFAM" id="SSF56300">
    <property type="entry name" value="Metallo-dependent phosphatases"/>
    <property type="match status" value="1"/>
</dbReference>
<feature type="disulfide bond" evidence="5">
    <location>
        <begin position="121"/>
        <end position="200"/>
    </location>
</feature>
<dbReference type="InterPro" id="IPR041805">
    <property type="entry name" value="ASMase/PPN1_MPP"/>
</dbReference>
<evidence type="ECO:0000256" key="1">
    <source>
        <dbReference type="ARBA" id="ARBA00022801"/>
    </source>
</evidence>
<feature type="binding site" evidence="4">
    <location>
        <position position="512"/>
    </location>
    <ligand>
        <name>Zn(2+)</name>
        <dbReference type="ChEBI" id="CHEBI:29105"/>
        <label>2</label>
    </ligand>
</feature>
<evidence type="ECO:0000256" key="4">
    <source>
        <dbReference type="PIRSR" id="PIRSR000948-1"/>
    </source>
</evidence>
<keyword evidence="1 3" id="KW-0378">Hydrolase</keyword>
<keyword evidence="3" id="KW-0326">Glycosidase</keyword>
<keyword evidence="8" id="KW-1185">Reference proteome</keyword>
<feature type="binding site" evidence="4">
    <location>
        <position position="239"/>
    </location>
    <ligand>
        <name>Zn(2+)</name>
        <dbReference type="ChEBI" id="CHEBI:29105"/>
        <label>1</label>
    </ligand>
</feature>
<dbReference type="GO" id="GO:0016020">
    <property type="term" value="C:membrane"/>
    <property type="evidence" value="ECO:0007669"/>
    <property type="project" value="GOC"/>
</dbReference>
<keyword evidence="2" id="KW-0325">Glycoprotein</keyword>
<dbReference type="PIRSF" id="PIRSF000948">
    <property type="entry name" value="Sphingomy_PDE"/>
    <property type="match status" value="1"/>
</dbReference>
<evidence type="ECO:0000313" key="8">
    <source>
        <dbReference type="Proteomes" id="UP000325780"/>
    </source>
</evidence>
<dbReference type="AlphaFoldDB" id="A0A5N6TJJ1"/>
<proteinExistence type="inferred from homology"/>
<dbReference type="GO" id="GO:0016798">
    <property type="term" value="F:hydrolase activity, acting on glycosyl bonds"/>
    <property type="evidence" value="ECO:0007669"/>
    <property type="project" value="UniProtKB-KW"/>
</dbReference>
<feature type="binding site" evidence="4">
    <location>
        <position position="320"/>
    </location>
    <ligand>
        <name>Zn(2+)</name>
        <dbReference type="ChEBI" id="CHEBI:29105"/>
        <label>1</label>
    </ligand>
</feature>
<evidence type="ECO:0000256" key="5">
    <source>
        <dbReference type="PIRSR" id="PIRSR000948-2"/>
    </source>
</evidence>
<evidence type="ECO:0000256" key="3">
    <source>
        <dbReference type="PIRNR" id="PIRNR000948"/>
    </source>
</evidence>
<dbReference type="GO" id="GO:0046872">
    <property type="term" value="F:metal ion binding"/>
    <property type="evidence" value="ECO:0007669"/>
    <property type="project" value="UniProtKB-KW"/>
</dbReference>
<dbReference type="GO" id="GO:0004767">
    <property type="term" value="F:sphingomyelin phosphodiesterase activity"/>
    <property type="evidence" value="ECO:0007669"/>
    <property type="project" value="UniProtKB-UniRule"/>
</dbReference>
<feature type="binding site" evidence="4">
    <location>
        <position position="241"/>
    </location>
    <ligand>
        <name>Zn(2+)</name>
        <dbReference type="ChEBI" id="CHEBI:29105"/>
        <label>1</label>
    </ligand>
</feature>
<feature type="disulfide bond" evidence="5">
    <location>
        <begin position="150"/>
        <end position="161"/>
    </location>
</feature>
<dbReference type="InterPro" id="IPR011160">
    <property type="entry name" value="Sphingomy_PDE"/>
</dbReference>
<dbReference type="Proteomes" id="UP000325780">
    <property type="component" value="Unassembled WGS sequence"/>
</dbReference>
<feature type="disulfide bond" evidence="5">
    <location>
        <begin position="124"/>
        <end position="192"/>
    </location>
</feature>
<reference evidence="7 8" key="1">
    <citation type="submission" date="2019-04" db="EMBL/GenBank/DDBJ databases">
        <title>Friends and foes A comparative genomics study of 23 Aspergillus species from section Flavi.</title>
        <authorList>
            <consortium name="DOE Joint Genome Institute"/>
            <person name="Kjaerbolling I."/>
            <person name="Vesth T."/>
            <person name="Frisvad J.C."/>
            <person name="Nybo J.L."/>
            <person name="Theobald S."/>
            <person name="Kildgaard S."/>
            <person name="Isbrandt T."/>
            <person name="Kuo A."/>
            <person name="Sato A."/>
            <person name="Lyhne E.K."/>
            <person name="Kogle M.E."/>
            <person name="Wiebenga A."/>
            <person name="Kun R.S."/>
            <person name="Lubbers R.J."/>
            <person name="Makela M.R."/>
            <person name="Barry K."/>
            <person name="Chovatia M."/>
            <person name="Clum A."/>
            <person name="Daum C."/>
            <person name="Haridas S."/>
            <person name="He G."/>
            <person name="LaButti K."/>
            <person name="Lipzen A."/>
            <person name="Mondo S."/>
            <person name="Riley R."/>
            <person name="Salamov A."/>
            <person name="Simmons B.A."/>
            <person name="Magnuson J.K."/>
            <person name="Henrissat B."/>
            <person name="Mortensen U.H."/>
            <person name="Larsen T.O."/>
            <person name="Devries R.P."/>
            <person name="Grigoriev I.V."/>
            <person name="Machida M."/>
            <person name="Baker S.E."/>
            <person name="Andersen M.R."/>
        </authorList>
    </citation>
    <scope>NUCLEOTIDE SEQUENCE [LARGE SCALE GENOMIC DNA]</scope>
    <source>
        <strain evidence="7 8">IBT 18842</strain>
    </source>
</reference>
<protein>
    <recommendedName>
        <fullName evidence="3">Sphingomyelin phosphodiesterase</fullName>
    </recommendedName>
</protein>
<feature type="domain" description="Calcineurin-like phosphoesterase" evidence="6">
    <location>
        <begin position="232"/>
        <end position="515"/>
    </location>
</feature>
<comment type="function">
    <text evidence="3">Converts sphingomyelin to ceramide.</text>
</comment>
<feature type="disulfide bond" evidence="5">
    <location>
        <begin position="254"/>
        <end position="259"/>
    </location>
</feature>
<evidence type="ECO:0000256" key="2">
    <source>
        <dbReference type="ARBA" id="ARBA00023180"/>
    </source>
</evidence>